<dbReference type="RefSeq" id="WP_133882734.1">
    <property type="nucleotide sequence ID" value="NZ_MWIN01000007.1"/>
</dbReference>
<organism evidence="2 3">
    <name type="scientific">Panacagrimonas perspica</name>
    <dbReference type="NCBI Taxonomy" id="381431"/>
    <lineage>
        <taxon>Bacteria</taxon>
        <taxon>Pseudomonadati</taxon>
        <taxon>Pseudomonadota</taxon>
        <taxon>Gammaproteobacteria</taxon>
        <taxon>Nevskiales</taxon>
        <taxon>Nevskiaceae</taxon>
        <taxon>Panacagrimonas</taxon>
    </lineage>
</organism>
<proteinExistence type="predicted"/>
<evidence type="ECO:0000313" key="2">
    <source>
        <dbReference type="EMBL" id="TDU26542.1"/>
    </source>
</evidence>
<keyword evidence="1" id="KW-1133">Transmembrane helix</keyword>
<gene>
    <name evidence="2" type="ORF">DFR24_3570</name>
</gene>
<keyword evidence="3" id="KW-1185">Reference proteome</keyword>
<keyword evidence="1" id="KW-0812">Transmembrane</keyword>
<feature type="transmembrane region" description="Helical" evidence="1">
    <location>
        <begin position="56"/>
        <end position="78"/>
    </location>
</feature>
<comment type="caution">
    <text evidence="2">The sequence shown here is derived from an EMBL/GenBank/DDBJ whole genome shotgun (WGS) entry which is preliminary data.</text>
</comment>
<accession>A0A4R7NZY6</accession>
<reference evidence="2 3" key="1">
    <citation type="submission" date="2019-03" db="EMBL/GenBank/DDBJ databases">
        <title>Genomic Encyclopedia of Type Strains, Phase IV (KMG-IV): sequencing the most valuable type-strain genomes for metagenomic binning, comparative biology and taxonomic classification.</title>
        <authorList>
            <person name="Goeker M."/>
        </authorList>
    </citation>
    <scope>NUCLEOTIDE SEQUENCE [LARGE SCALE GENOMIC DNA]</scope>
    <source>
        <strain evidence="2 3">DSM 26377</strain>
    </source>
</reference>
<dbReference type="AlphaFoldDB" id="A0A4R7NZY6"/>
<evidence type="ECO:0000313" key="3">
    <source>
        <dbReference type="Proteomes" id="UP000295341"/>
    </source>
</evidence>
<protein>
    <submittedName>
        <fullName evidence="2">Uncharacterized protein</fullName>
    </submittedName>
</protein>
<dbReference type="EMBL" id="SOBT01000010">
    <property type="protein sequence ID" value="TDU26542.1"/>
    <property type="molecule type" value="Genomic_DNA"/>
</dbReference>
<keyword evidence="1" id="KW-0472">Membrane</keyword>
<evidence type="ECO:0000256" key="1">
    <source>
        <dbReference type="SAM" id="Phobius"/>
    </source>
</evidence>
<dbReference type="Proteomes" id="UP000295341">
    <property type="component" value="Unassembled WGS sequence"/>
</dbReference>
<sequence length="171" mass="18458">MATNRILRREFEIDPDAVVAASRRSLLVRASGVLLLVALFGAVVNTWVPQTMHRVAWSFAVAILAVYAAVEVSSLRWARRSAKTMVLRLAPDALELQIGVGRHRMPYADLGIARVRLSGGKVRRVELHSAHNGRVALAGFRNMDELAESLTAAIAQARADSGTSASPPSPP</sequence>
<name>A0A4R7NZY6_9GAMM</name>
<feature type="transmembrane region" description="Helical" evidence="1">
    <location>
        <begin position="26"/>
        <end position="44"/>
    </location>
</feature>